<gene>
    <name evidence="1" type="ORF">HAX54_018290</name>
</gene>
<organism evidence="1 2">
    <name type="scientific">Datura stramonium</name>
    <name type="common">Jimsonweed</name>
    <name type="synonym">Common thornapple</name>
    <dbReference type="NCBI Taxonomy" id="4076"/>
    <lineage>
        <taxon>Eukaryota</taxon>
        <taxon>Viridiplantae</taxon>
        <taxon>Streptophyta</taxon>
        <taxon>Embryophyta</taxon>
        <taxon>Tracheophyta</taxon>
        <taxon>Spermatophyta</taxon>
        <taxon>Magnoliopsida</taxon>
        <taxon>eudicotyledons</taxon>
        <taxon>Gunneridae</taxon>
        <taxon>Pentapetalae</taxon>
        <taxon>asterids</taxon>
        <taxon>lamiids</taxon>
        <taxon>Solanales</taxon>
        <taxon>Solanaceae</taxon>
        <taxon>Solanoideae</taxon>
        <taxon>Datureae</taxon>
        <taxon>Datura</taxon>
    </lineage>
</organism>
<dbReference type="EMBL" id="JACEIK010002240">
    <property type="protein sequence ID" value="MCD9559914.1"/>
    <property type="molecule type" value="Genomic_DNA"/>
</dbReference>
<keyword evidence="2" id="KW-1185">Reference proteome</keyword>
<dbReference type="Proteomes" id="UP000823775">
    <property type="component" value="Unassembled WGS sequence"/>
</dbReference>
<comment type="caution">
    <text evidence="1">The sequence shown here is derived from an EMBL/GenBank/DDBJ whole genome shotgun (WGS) entry which is preliminary data.</text>
</comment>
<proteinExistence type="predicted"/>
<reference evidence="1 2" key="1">
    <citation type="journal article" date="2021" name="BMC Genomics">
        <title>Datura genome reveals duplications of psychoactive alkaloid biosynthetic genes and high mutation rate following tissue culture.</title>
        <authorList>
            <person name="Rajewski A."/>
            <person name="Carter-House D."/>
            <person name="Stajich J."/>
            <person name="Litt A."/>
        </authorList>
    </citation>
    <scope>NUCLEOTIDE SEQUENCE [LARGE SCALE GENOMIC DNA]</scope>
    <source>
        <strain evidence="1">AR-01</strain>
    </source>
</reference>
<evidence type="ECO:0000313" key="2">
    <source>
        <dbReference type="Proteomes" id="UP000823775"/>
    </source>
</evidence>
<protein>
    <submittedName>
        <fullName evidence="1">Uncharacterized protein</fullName>
    </submittedName>
</protein>
<sequence length="204" mass="22663">MVSNCLFRLGNAFWQRLQKSILGAESRLGDLVEISVAQQREKNFSVVGALSRAFDILSVSGPAFQFKNFSCCLFLKYSDLKASHTCHGKQPSLLRSSVQLQTYSVKFICWSGPAEEHSNLIPTAAQEPHSQHQQSLLYLSEPQGSGRTSVVNSRQIAALSRSVPLRLFASRDFTNCPTEVQRSSSIMPPKASSSVWEHFVIVQN</sequence>
<evidence type="ECO:0000313" key="1">
    <source>
        <dbReference type="EMBL" id="MCD9559914.1"/>
    </source>
</evidence>
<name>A0ABS8ULY6_DATST</name>
<accession>A0ABS8ULY6</accession>